<evidence type="ECO:0000259" key="9">
    <source>
        <dbReference type="PROSITE" id="PS50850"/>
    </source>
</evidence>
<feature type="transmembrane region" description="Helical" evidence="8">
    <location>
        <begin position="482"/>
        <end position="499"/>
    </location>
</feature>
<dbReference type="SUPFAM" id="SSF103473">
    <property type="entry name" value="MFS general substrate transporter"/>
    <property type="match status" value="1"/>
</dbReference>
<gene>
    <name evidence="10" type="ORF">NYP16_08850</name>
</gene>
<dbReference type="InterPro" id="IPR011701">
    <property type="entry name" value="MFS"/>
</dbReference>
<comment type="similarity">
    <text evidence="2">Belongs to the major facilitator superfamily. EmrB family.</text>
</comment>
<evidence type="ECO:0000256" key="3">
    <source>
        <dbReference type="ARBA" id="ARBA00022448"/>
    </source>
</evidence>
<dbReference type="InterPro" id="IPR036259">
    <property type="entry name" value="MFS_trans_sf"/>
</dbReference>
<feature type="transmembrane region" description="Helical" evidence="8">
    <location>
        <begin position="55"/>
        <end position="78"/>
    </location>
</feature>
<dbReference type="Pfam" id="PF07690">
    <property type="entry name" value="MFS_1"/>
    <property type="match status" value="1"/>
</dbReference>
<feature type="transmembrane region" description="Helical" evidence="8">
    <location>
        <begin position="273"/>
        <end position="294"/>
    </location>
</feature>
<proteinExistence type="inferred from homology"/>
<keyword evidence="3" id="KW-0813">Transport</keyword>
<evidence type="ECO:0000313" key="11">
    <source>
        <dbReference type="Proteomes" id="UP001141619"/>
    </source>
</evidence>
<comment type="caution">
    <text evidence="10">The sequence shown here is derived from an EMBL/GenBank/DDBJ whole genome shotgun (WGS) entry which is preliminary data.</text>
</comment>
<evidence type="ECO:0000256" key="2">
    <source>
        <dbReference type="ARBA" id="ARBA00008537"/>
    </source>
</evidence>
<keyword evidence="6 8" id="KW-1133">Transmembrane helix</keyword>
<dbReference type="Proteomes" id="UP001141619">
    <property type="component" value="Unassembled WGS sequence"/>
</dbReference>
<dbReference type="NCBIfam" id="TIGR00711">
    <property type="entry name" value="efflux_EmrB"/>
    <property type="match status" value="1"/>
</dbReference>
<keyword evidence="5 8" id="KW-0812">Transmembrane</keyword>
<reference evidence="10" key="2">
    <citation type="journal article" date="2023" name="Syst. Appl. Microbiol.">
        <title>Govania unica gen. nov., sp. nov., a rare biosphere bacterium that represents a novel family in the class Alphaproteobacteria.</title>
        <authorList>
            <person name="Vandamme P."/>
            <person name="Peeters C."/>
            <person name="Hettiarachchi A."/>
            <person name="Cnockaert M."/>
            <person name="Carlier A."/>
        </authorList>
    </citation>
    <scope>NUCLEOTIDE SEQUENCE</scope>
    <source>
        <strain evidence="10">LMG 31809</strain>
    </source>
</reference>
<dbReference type="PROSITE" id="PS50850">
    <property type="entry name" value="MFS"/>
    <property type="match status" value="1"/>
</dbReference>
<dbReference type="Gene3D" id="1.20.1250.20">
    <property type="entry name" value="MFS general substrate transporter like domains"/>
    <property type="match status" value="1"/>
</dbReference>
<feature type="transmembrane region" description="Helical" evidence="8">
    <location>
        <begin position="85"/>
        <end position="105"/>
    </location>
</feature>
<feature type="transmembrane region" description="Helical" evidence="8">
    <location>
        <begin position="334"/>
        <end position="352"/>
    </location>
</feature>
<keyword evidence="11" id="KW-1185">Reference proteome</keyword>
<evidence type="ECO:0000256" key="7">
    <source>
        <dbReference type="ARBA" id="ARBA00023136"/>
    </source>
</evidence>
<protein>
    <submittedName>
        <fullName evidence="10">DHA2 family efflux MFS transporter permease subunit</fullName>
    </submittedName>
</protein>
<evidence type="ECO:0000256" key="6">
    <source>
        <dbReference type="ARBA" id="ARBA00022989"/>
    </source>
</evidence>
<feature type="transmembrane region" description="Helical" evidence="8">
    <location>
        <begin position="111"/>
        <end position="133"/>
    </location>
</feature>
<feature type="transmembrane region" description="Helical" evidence="8">
    <location>
        <begin position="229"/>
        <end position="252"/>
    </location>
</feature>
<comment type="subcellular location">
    <subcellularLocation>
        <location evidence="1">Cell membrane</location>
        <topology evidence="1">Multi-pass membrane protein</topology>
    </subcellularLocation>
</comment>
<evidence type="ECO:0000256" key="8">
    <source>
        <dbReference type="SAM" id="Phobius"/>
    </source>
</evidence>
<keyword evidence="4" id="KW-1003">Cell membrane</keyword>
<dbReference type="RefSeq" id="WP_274943762.1">
    <property type="nucleotide sequence ID" value="NZ_JANWOI010000003.1"/>
</dbReference>
<dbReference type="CDD" id="cd17503">
    <property type="entry name" value="MFS_LmrB_MDR_like"/>
    <property type="match status" value="1"/>
</dbReference>
<feature type="transmembrane region" description="Helical" evidence="8">
    <location>
        <begin position="306"/>
        <end position="327"/>
    </location>
</feature>
<organism evidence="10 11">
    <name type="scientific">Govanella unica</name>
    <dbReference type="NCBI Taxonomy" id="2975056"/>
    <lineage>
        <taxon>Bacteria</taxon>
        <taxon>Pseudomonadati</taxon>
        <taxon>Pseudomonadota</taxon>
        <taxon>Alphaproteobacteria</taxon>
        <taxon>Emcibacterales</taxon>
        <taxon>Govanellaceae</taxon>
        <taxon>Govanella</taxon>
    </lineage>
</organism>
<keyword evidence="7 8" id="KW-0472">Membrane</keyword>
<dbReference type="Gene3D" id="1.20.1720.10">
    <property type="entry name" value="Multidrug resistance protein D"/>
    <property type="match status" value="1"/>
</dbReference>
<feature type="transmembrane region" description="Helical" evidence="8">
    <location>
        <begin position="145"/>
        <end position="166"/>
    </location>
</feature>
<dbReference type="GO" id="GO:0022857">
    <property type="term" value="F:transmembrane transporter activity"/>
    <property type="evidence" value="ECO:0007669"/>
    <property type="project" value="InterPro"/>
</dbReference>
<feature type="transmembrane region" description="Helical" evidence="8">
    <location>
        <begin position="364"/>
        <end position="389"/>
    </location>
</feature>
<feature type="transmembrane region" description="Helical" evidence="8">
    <location>
        <begin position="448"/>
        <end position="470"/>
    </location>
</feature>
<accession>A0A9X3Z7D3</accession>
<feature type="transmembrane region" description="Helical" evidence="8">
    <location>
        <begin position="410"/>
        <end position="428"/>
    </location>
</feature>
<dbReference type="InterPro" id="IPR004638">
    <property type="entry name" value="EmrB-like"/>
</dbReference>
<feature type="transmembrane region" description="Helical" evidence="8">
    <location>
        <begin position="20"/>
        <end position="43"/>
    </location>
</feature>
<dbReference type="PANTHER" id="PTHR42718:SF9">
    <property type="entry name" value="MAJOR FACILITATOR SUPERFAMILY MULTIDRUG TRANSPORTER MFSC"/>
    <property type="match status" value="1"/>
</dbReference>
<dbReference type="InterPro" id="IPR020846">
    <property type="entry name" value="MFS_dom"/>
</dbReference>
<dbReference type="EMBL" id="JANWOI010000003">
    <property type="protein sequence ID" value="MDA5194056.1"/>
    <property type="molecule type" value="Genomic_DNA"/>
</dbReference>
<dbReference type="PRINTS" id="PR01036">
    <property type="entry name" value="TCRTETB"/>
</dbReference>
<reference evidence="10" key="1">
    <citation type="submission" date="2022-08" db="EMBL/GenBank/DDBJ databases">
        <authorList>
            <person name="Vandamme P."/>
            <person name="Hettiarachchi A."/>
            <person name="Peeters C."/>
            <person name="Cnockaert M."/>
            <person name="Carlier A."/>
        </authorList>
    </citation>
    <scope>NUCLEOTIDE SEQUENCE</scope>
    <source>
        <strain evidence="10">LMG 31809</strain>
    </source>
</reference>
<evidence type="ECO:0000256" key="4">
    <source>
        <dbReference type="ARBA" id="ARBA00022475"/>
    </source>
</evidence>
<dbReference type="GO" id="GO:0005886">
    <property type="term" value="C:plasma membrane"/>
    <property type="evidence" value="ECO:0007669"/>
    <property type="project" value="UniProtKB-SubCell"/>
</dbReference>
<evidence type="ECO:0000256" key="5">
    <source>
        <dbReference type="ARBA" id="ARBA00022692"/>
    </source>
</evidence>
<feature type="transmembrane region" description="Helical" evidence="8">
    <location>
        <begin position="172"/>
        <end position="194"/>
    </location>
</feature>
<feature type="transmembrane region" description="Helical" evidence="8">
    <location>
        <begin position="206"/>
        <end position="223"/>
    </location>
</feature>
<evidence type="ECO:0000313" key="10">
    <source>
        <dbReference type="EMBL" id="MDA5194056.1"/>
    </source>
</evidence>
<sequence>MSSPAATESAVPDVPYRGMITLVIMAATVMQVLDSTIANIALPHMQGALGAAQDTITWVLTSYIVASAVVVPMTGWLTNRLGRKGLMLISVGGFTIASMLCGIASGLGEMVLYRILQGICGACIVPLGQTIMLDINPPDRQGRAMALWGAGVMVGPIMGPTLGGWITEAYNWRWVFYINLPIGILTFLGVLTFMPNSRGERSSLNFPGFAMLAIAVGAFQLMLDRGEHLDWFASTEVLIEAAVAAGCFWMFVNHVLFAKSPFLSPEIFRDRNYSVSLLFTFVSGVMMLAAAVLLPPLLQSLMGYPTMTAGLVMAPRGIGTMLIMLLLGRILDRVDVRWGVLGSALLISWSLYDMTKFSLGMDEWPVVFSGFIQGLGIGMLFLCMTKLAFATLPAQYRAEATGLYSLVRNLGTSVGVTLVSTMLAQNIQRNHAMLGEHISPFAYNFDPSWAQFLSVSGGASVIAMVNAEITRQATLIAILDDFKLLMYVTLATIPFILFLRRPPRVAAGQKAEDHVALD</sequence>
<evidence type="ECO:0000256" key="1">
    <source>
        <dbReference type="ARBA" id="ARBA00004651"/>
    </source>
</evidence>
<feature type="domain" description="Major facilitator superfamily (MFS) profile" evidence="9">
    <location>
        <begin position="20"/>
        <end position="475"/>
    </location>
</feature>
<dbReference type="PANTHER" id="PTHR42718">
    <property type="entry name" value="MAJOR FACILITATOR SUPERFAMILY MULTIDRUG TRANSPORTER MFSC"/>
    <property type="match status" value="1"/>
</dbReference>
<dbReference type="AlphaFoldDB" id="A0A9X3Z7D3"/>
<name>A0A9X3Z7D3_9PROT</name>